<keyword evidence="1" id="KW-0143">Chaperone</keyword>
<accession>A0A4S4K6V6</accession>
<dbReference type="GO" id="GO:0070682">
    <property type="term" value="P:proteasome regulatory particle assembly"/>
    <property type="evidence" value="ECO:0007669"/>
    <property type="project" value="InterPro"/>
</dbReference>
<comment type="caution">
    <text evidence="4">The sequence shown here is derived from an EMBL/GenBank/DDBJ whole genome shotgun (WGS) entry which is preliminary data.</text>
</comment>
<sequence>PLVDPAGFPRADLDVVALRAARIRVLEIRNDLAAVVDDLKAALERVHACASASADSDPGVDALVHLPLRPFARIDGVAPASPASSAGLRRDDLLLRFGPLTAASFSAASSAAASPLAPLASLVAEYEDRPLQIEVRRADTQALTFSLTPRKGWGGRGLLGCHIVPYSERLR</sequence>
<dbReference type="Proteomes" id="UP000308199">
    <property type="component" value="Unassembled WGS sequence"/>
</dbReference>
<dbReference type="InterPro" id="IPR036034">
    <property type="entry name" value="PDZ_sf"/>
</dbReference>
<dbReference type="InterPro" id="IPR040815">
    <property type="entry name" value="Nas2_N"/>
</dbReference>
<keyword evidence="5" id="KW-1185">Reference proteome</keyword>
<dbReference type="PANTHER" id="PTHR12651">
    <property type="entry name" value="26S PROTEASOME NON-ATPASE REGULATORY SUBUNIT 9"/>
    <property type="match status" value="1"/>
</dbReference>
<dbReference type="FunFam" id="2.30.42.10:FF:000107">
    <property type="entry name" value="26S proteasome non-ATPase regulatory subunit 9"/>
    <property type="match status" value="1"/>
</dbReference>
<dbReference type="SUPFAM" id="SSF50156">
    <property type="entry name" value="PDZ domain-like"/>
    <property type="match status" value="1"/>
</dbReference>
<organism evidence="4 5">
    <name type="scientific">Phellinidium pouzarii</name>
    <dbReference type="NCBI Taxonomy" id="167371"/>
    <lineage>
        <taxon>Eukaryota</taxon>
        <taxon>Fungi</taxon>
        <taxon>Dikarya</taxon>
        <taxon>Basidiomycota</taxon>
        <taxon>Agaricomycotina</taxon>
        <taxon>Agaricomycetes</taxon>
        <taxon>Hymenochaetales</taxon>
        <taxon>Hymenochaetaceae</taxon>
        <taxon>Phellinidium</taxon>
    </lineage>
</organism>
<protein>
    <recommendedName>
        <fullName evidence="2">Probable 26S proteasome regulatory subunit p27</fullName>
    </recommendedName>
</protein>
<name>A0A4S4K6V6_9AGAM</name>
<evidence type="ECO:0000256" key="2">
    <source>
        <dbReference type="ARBA" id="ARBA00068021"/>
    </source>
</evidence>
<dbReference type="GO" id="GO:0005737">
    <property type="term" value="C:cytoplasm"/>
    <property type="evidence" value="ECO:0007669"/>
    <property type="project" value="TreeGrafter"/>
</dbReference>
<reference evidence="4 5" key="1">
    <citation type="submission" date="2019-02" db="EMBL/GenBank/DDBJ databases">
        <title>Genome sequencing of the rare red list fungi Phellinidium pouzarii.</title>
        <authorList>
            <person name="Buettner E."/>
            <person name="Kellner H."/>
        </authorList>
    </citation>
    <scope>NUCLEOTIDE SEQUENCE [LARGE SCALE GENOMIC DNA]</scope>
    <source>
        <strain evidence="4 5">DSM 108285</strain>
    </source>
</reference>
<dbReference type="Pfam" id="PF18265">
    <property type="entry name" value="Nas2_N"/>
    <property type="match status" value="1"/>
</dbReference>
<feature type="domain" description="Nas2 N-terminal" evidence="3">
    <location>
        <begin position="1"/>
        <end position="48"/>
    </location>
</feature>
<evidence type="ECO:0000313" key="4">
    <source>
        <dbReference type="EMBL" id="THG93561.1"/>
    </source>
</evidence>
<dbReference type="OrthoDB" id="72325at2759"/>
<dbReference type="AlphaFoldDB" id="A0A4S4K6V6"/>
<gene>
    <name evidence="4" type="ORF">EW145_g8346</name>
</gene>
<dbReference type="GO" id="GO:0005634">
    <property type="term" value="C:nucleus"/>
    <property type="evidence" value="ECO:0007669"/>
    <property type="project" value="TreeGrafter"/>
</dbReference>
<dbReference type="InterPro" id="IPR035269">
    <property type="entry name" value="PSMD9"/>
</dbReference>
<feature type="non-terminal residue" evidence="4">
    <location>
        <position position="1"/>
    </location>
</feature>
<evidence type="ECO:0000256" key="1">
    <source>
        <dbReference type="ARBA" id="ARBA00023186"/>
    </source>
</evidence>
<evidence type="ECO:0000259" key="3">
    <source>
        <dbReference type="Pfam" id="PF18265"/>
    </source>
</evidence>
<proteinExistence type="predicted"/>
<dbReference type="Gene3D" id="2.30.42.10">
    <property type="match status" value="1"/>
</dbReference>
<dbReference type="Gene3D" id="6.10.140.1710">
    <property type="match status" value="1"/>
</dbReference>
<dbReference type="PANTHER" id="PTHR12651:SF1">
    <property type="entry name" value="26S PROTEASOME NON-ATPASE REGULATORY SUBUNIT 9"/>
    <property type="match status" value="1"/>
</dbReference>
<dbReference type="EMBL" id="SGPK01001268">
    <property type="protein sequence ID" value="THG93561.1"/>
    <property type="molecule type" value="Genomic_DNA"/>
</dbReference>
<evidence type="ECO:0000313" key="5">
    <source>
        <dbReference type="Proteomes" id="UP000308199"/>
    </source>
</evidence>